<evidence type="ECO:0000256" key="5">
    <source>
        <dbReference type="ARBA" id="ARBA00023136"/>
    </source>
</evidence>
<dbReference type="GO" id="GO:0005886">
    <property type="term" value="C:plasma membrane"/>
    <property type="evidence" value="ECO:0007669"/>
    <property type="project" value="UniProtKB-SubCell"/>
</dbReference>
<keyword evidence="2" id="KW-1003">Cell membrane</keyword>
<organism evidence="7 8">
    <name type="scientific">Pararcticibacter amylolyticus</name>
    <dbReference type="NCBI Taxonomy" id="2173175"/>
    <lineage>
        <taxon>Bacteria</taxon>
        <taxon>Pseudomonadati</taxon>
        <taxon>Bacteroidota</taxon>
        <taxon>Sphingobacteriia</taxon>
        <taxon>Sphingobacteriales</taxon>
        <taxon>Sphingobacteriaceae</taxon>
        <taxon>Pararcticibacter</taxon>
    </lineage>
</organism>
<dbReference type="Proteomes" id="UP000245647">
    <property type="component" value="Unassembled WGS sequence"/>
</dbReference>
<comment type="subcellular location">
    <subcellularLocation>
        <location evidence="1">Cell membrane</location>
        <topology evidence="1">Multi-pass membrane protein</topology>
    </subcellularLocation>
</comment>
<keyword evidence="4 6" id="KW-1133">Transmembrane helix</keyword>
<gene>
    <name evidence="7" type="ORF">DDR33_00745</name>
</gene>
<dbReference type="Pfam" id="PF03706">
    <property type="entry name" value="LPG_synthase_TM"/>
    <property type="match status" value="1"/>
</dbReference>
<evidence type="ECO:0000256" key="3">
    <source>
        <dbReference type="ARBA" id="ARBA00022692"/>
    </source>
</evidence>
<evidence type="ECO:0000256" key="2">
    <source>
        <dbReference type="ARBA" id="ARBA00022475"/>
    </source>
</evidence>
<evidence type="ECO:0000256" key="6">
    <source>
        <dbReference type="SAM" id="Phobius"/>
    </source>
</evidence>
<evidence type="ECO:0008006" key="9">
    <source>
        <dbReference type="Google" id="ProtNLM"/>
    </source>
</evidence>
<evidence type="ECO:0000256" key="1">
    <source>
        <dbReference type="ARBA" id="ARBA00004651"/>
    </source>
</evidence>
<evidence type="ECO:0000313" key="8">
    <source>
        <dbReference type="Proteomes" id="UP000245647"/>
    </source>
</evidence>
<dbReference type="InterPro" id="IPR022791">
    <property type="entry name" value="L-PG_synthase/AglD"/>
</dbReference>
<keyword evidence="8" id="KW-1185">Reference proteome</keyword>
<evidence type="ECO:0000313" key="7">
    <source>
        <dbReference type="EMBL" id="PWG82429.1"/>
    </source>
</evidence>
<keyword evidence="5 6" id="KW-0472">Membrane</keyword>
<dbReference type="OrthoDB" id="9810654at2"/>
<protein>
    <recommendedName>
        <fullName evidence="9">TIGR00374 family protein</fullName>
    </recommendedName>
</protein>
<name>A0A2U2PMM3_9SPHI</name>
<feature type="transmembrane region" description="Helical" evidence="6">
    <location>
        <begin position="131"/>
        <end position="156"/>
    </location>
</feature>
<feature type="transmembrane region" description="Helical" evidence="6">
    <location>
        <begin position="240"/>
        <end position="257"/>
    </location>
</feature>
<feature type="transmembrane region" description="Helical" evidence="6">
    <location>
        <begin position="57"/>
        <end position="74"/>
    </location>
</feature>
<evidence type="ECO:0000256" key="4">
    <source>
        <dbReference type="ARBA" id="ARBA00022989"/>
    </source>
</evidence>
<reference evidence="7 8" key="1">
    <citation type="submission" date="2018-04" db="EMBL/GenBank/DDBJ databases">
        <title>Pedobacter chongqingensis sp. nov., isolated from a rottenly hemp rope.</title>
        <authorList>
            <person name="Cai Y."/>
        </authorList>
    </citation>
    <scope>NUCLEOTIDE SEQUENCE [LARGE SCALE GENOMIC DNA]</scope>
    <source>
        <strain evidence="7 8">FJ4-8</strain>
    </source>
</reference>
<proteinExistence type="predicted"/>
<feature type="transmembrane region" description="Helical" evidence="6">
    <location>
        <begin position="327"/>
        <end position="345"/>
    </location>
</feature>
<keyword evidence="3 6" id="KW-0812">Transmembrane</keyword>
<dbReference type="RefSeq" id="WP_109413848.1">
    <property type="nucleotide sequence ID" value="NZ_QEAS01000001.1"/>
</dbReference>
<dbReference type="PANTHER" id="PTHR37693">
    <property type="entry name" value="PHOSPHATIDYLGLYCEROL LYSYLTRANSFERASE"/>
    <property type="match status" value="1"/>
</dbReference>
<dbReference type="NCBIfam" id="TIGR00374">
    <property type="entry name" value="flippase-like domain"/>
    <property type="match status" value="1"/>
</dbReference>
<dbReference type="AlphaFoldDB" id="A0A2U2PMM3"/>
<dbReference type="EMBL" id="QEAS01000001">
    <property type="protein sequence ID" value="PWG82429.1"/>
    <property type="molecule type" value="Genomic_DNA"/>
</dbReference>
<comment type="caution">
    <text evidence="7">The sequence shown here is derived from an EMBL/GenBank/DDBJ whole genome shotgun (WGS) entry which is preliminary data.</text>
</comment>
<dbReference type="PANTHER" id="PTHR37693:SF1">
    <property type="entry name" value="INTEGRAL MEMBRANE PROTEIN"/>
    <property type="match status" value="1"/>
</dbReference>
<sequence length="353" mass="39216">MESLQDRDINKSLFKRKLIIRGSLWLVLLTIASIAAVFFYNNTGSALSAVARIEPEFIAICLGMVFVDLMLGSWRNHIFIRKLYPGLSHWVSFRANVANMFMGAITPFHSGAGPAQLYVYHRHGVKVLDGFIVSLINMGATLLFMPLAGFAAILIMSNHLETGLVPALLKYGFTVFFIFLLVFLLAFLKPVWVGRGLQWATGLLGTIFRKRGDKLEASSDRSFKGIIRYQAICSKLLREHPFLFPLSLIITAVLYFNKYCMQYVILLGLGVHTSFAQVVAVQVLIQFMIYFAPSPGGSGFAEAGIAILFANMVPKAVLSVFTLLQRSFLLFLPALIGAYVVLSLLKKQTDEQG</sequence>
<feature type="transmembrane region" description="Helical" evidence="6">
    <location>
        <begin position="263"/>
        <end position="291"/>
    </location>
</feature>
<feature type="transmembrane region" description="Helical" evidence="6">
    <location>
        <begin position="20"/>
        <end position="41"/>
    </location>
</feature>
<feature type="transmembrane region" description="Helical" evidence="6">
    <location>
        <begin position="168"/>
        <end position="188"/>
    </location>
</feature>
<feature type="transmembrane region" description="Helical" evidence="6">
    <location>
        <begin position="303"/>
        <end position="321"/>
    </location>
</feature>
<accession>A0A2U2PMM3</accession>